<gene>
    <name evidence="1" type="ORF">RPERSI_LOCUS7602</name>
</gene>
<dbReference type="EMBL" id="CAJVQC010013027">
    <property type="protein sequence ID" value="CAG8644182.1"/>
    <property type="molecule type" value="Genomic_DNA"/>
</dbReference>
<protein>
    <submittedName>
        <fullName evidence="1">30954_t:CDS:1</fullName>
    </submittedName>
</protein>
<feature type="non-terminal residue" evidence="1">
    <location>
        <position position="1"/>
    </location>
</feature>
<accession>A0ACA9NFZ6</accession>
<evidence type="ECO:0000313" key="1">
    <source>
        <dbReference type="EMBL" id="CAG8644182.1"/>
    </source>
</evidence>
<sequence>MYWSKPTKSISERKSTRRTKPKPKPKPKNKVKNPNKEKQNIANSPDDVSNVSNGAINSTRFSYDVSTWTREASGSQVNDRANTTNNEDCWENLATIANVFLDYATSQLLMLVIWNDGSKSYHTAQEVHRKCPRQLIKFYEGHLHFEKMRIDN</sequence>
<name>A0ACA9NFZ6_9GLOM</name>
<proteinExistence type="predicted"/>
<organism evidence="1 2">
    <name type="scientific">Racocetra persica</name>
    <dbReference type="NCBI Taxonomy" id="160502"/>
    <lineage>
        <taxon>Eukaryota</taxon>
        <taxon>Fungi</taxon>
        <taxon>Fungi incertae sedis</taxon>
        <taxon>Mucoromycota</taxon>
        <taxon>Glomeromycotina</taxon>
        <taxon>Glomeromycetes</taxon>
        <taxon>Diversisporales</taxon>
        <taxon>Gigasporaceae</taxon>
        <taxon>Racocetra</taxon>
    </lineage>
</organism>
<comment type="caution">
    <text evidence="1">The sequence shown here is derived from an EMBL/GenBank/DDBJ whole genome shotgun (WGS) entry which is preliminary data.</text>
</comment>
<keyword evidence="2" id="KW-1185">Reference proteome</keyword>
<reference evidence="1" key="1">
    <citation type="submission" date="2021-06" db="EMBL/GenBank/DDBJ databases">
        <authorList>
            <person name="Kallberg Y."/>
            <person name="Tangrot J."/>
            <person name="Rosling A."/>
        </authorList>
    </citation>
    <scope>NUCLEOTIDE SEQUENCE</scope>
    <source>
        <strain evidence="1">MA461A</strain>
    </source>
</reference>
<evidence type="ECO:0000313" key="2">
    <source>
        <dbReference type="Proteomes" id="UP000789920"/>
    </source>
</evidence>
<dbReference type="Proteomes" id="UP000789920">
    <property type="component" value="Unassembled WGS sequence"/>
</dbReference>